<reference evidence="1 2" key="1">
    <citation type="journal article" date="2015" name="Proc. Natl. Acad. Sci. U.S.A.">
        <title>The resurrection genome of Boea hygrometrica: A blueprint for survival of dehydration.</title>
        <authorList>
            <person name="Xiao L."/>
            <person name="Yang G."/>
            <person name="Zhang L."/>
            <person name="Yang X."/>
            <person name="Zhao S."/>
            <person name="Ji Z."/>
            <person name="Zhou Q."/>
            <person name="Hu M."/>
            <person name="Wang Y."/>
            <person name="Chen M."/>
            <person name="Xu Y."/>
            <person name="Jin H."/>
            <person name="Xiao X."/>
            <person name="Hu G."/>
            <person name="Bao F."/>
            <person name="Hu Y."/>
            <person name="Wan P."/>
            <person name="Li L."/>
            <person name="Deng X."/>
            <person name="Kuang T."/>
            <person name="Xiang C."/>
            <person name="Zhu J.K."/>
            <person name="Oliver M.J."/>
            <person name="He Y."/>
        </authorList>
    </citation>
    <scope>NUCLEOTIDE SEQUENCE [LARGE SCALE GENOMIC DNA]</scope>
    <source>
        <strain evidence="2">cv. XS01</strain>
    </source>
</reference>
<gene>
    <name evidence="1" type="ORF">F511_13504</name>
</gene>
<dbReference type="AlphaFoldDB" id="A0A2Z7A2I8"/>
<organism evidence="1 2">
    <name type="scientific">Dorcoceras hygrometricum</name>
    <dbReference type="NCBI Taxonomy" id="472368"/>
    <lineage>
        <taxon>Eukaryota</taxon>
        <taxon>Viridiplantae</taxon>
        <taxon>Streptophyta</taxon>
        <taxon>Embryophyta</taxon>
        <taxon>Tracheophyta</taxon>
        <taxon>Spermatophyta</taxon>
        <taxon>Magnoliopsida</taxon>
        <taxon>eudicotyledons</taxon>
        <taxon>Gunneridae</taxon>
        <taxon>Pentapetalae</taxon>
        <taxon>asterids</taxon>
        <taxon>lamiids</taxon>
        <taxon>Lamiales</taxon>
        <taxon>Gesneriaceae</taxon>
        <taxon>Didymocarpoideae</taxon>
        <taxon>Trichosporeae</taxon>
        <taxon>Loxocarpinae</taxon>
        <taxon>Dorcoceras</taxon>
    </lineage>
</organism>
<protein>
    <submittedName>
        <fullName evidence="1">Splicing factor 3B subunit 1</fullName>
    </submittedName>
</protein>
<evidence type="ECO:0000313" key="2">
    <source>
        <dbReference type="Proteomes" id="UP000250235"/>
    </source>
</evidence>
<name>A0A2Z7A2I8_9LAMI</name>
<accession>A0A2Z7A2I8</accession>
<proteinExistence type="predicted"/>
<dbReference type="EMBL" id="KV019615">
    <property type="protein sequence ID" value="KZV15818.1"/>
    <property type="molecule type" value="Genomic_DNA"/>
</dbReference>
<dbReference type="Proteomes" id="UP000250235">
    <property type="component" value="Unassembled WGS sequence"/>
</dbReference>
<evidence type="ECO:0000313" key="1">
    <source>
        <dbReference type="EMBL" id="KZV15818.1"/>
    </source>
</evidence>
<sequence length="586" mass="66074">MASALINNASQIYFDYVFGMDNEGMVKMFKTLESSGLKGFLGCSSAIYEAALVEFFQNASVKDDKVVSTVQGKSVEFTKEVFAGTFELQTERLNDMGYGDSHDEASQRLCGADLYFVEGCTRPRLGGIEGFPTSEDYYGKDCGNIYCQKKIITVDVDEPAGDEPVVKKKAATKRRPAPAVAPKRRAPKRKLILPTGSDGEKEPYVEDAVEKERETTVVDDVGQIIVQVITETTQMEIDFVEPGITRSAKIELEHSIAVNDEDDNLDGAENEISRKMASFTAPKHKIIEPAKAEKDKEIEPVATEDLSLAKSVATMTDSEDTEPLSKALELTEKPSTSDEELMSLEDLLKQIPDDMLMPSVTAAEPTKIKFGQGIEIREVDPYKASLPQIAADDKGRSLLWRVYIIAKYREMLLRKFLEARCHNFVSDTPTTAIDLKVLDLLTAAHHFALKILLWQVKEHKLEWTRPYSSHLFEGTNAQPGVFIPRSNTKFKSTCWIRAMILVDGSWLIVEGVDYWRPISRPVDSHKWEMLPQRPYIDDLASLCAFVEPVKDLDSRSPFSRLTRDHWCNARDYDIRLDDFEFSYFSF</sequence>
<keyword evidence="2" id="KW-1185">Reference proteome</keyword>